<dbReference type="InterPro" id="IPR035906">
    <property type="entry name" value="MetI-like_sf"/>
</dbReference>
<dbReference type="Proteomes" id="UP000295134">
    <property type="component" value="Chromosome"/>
</dbReference>
<keyword evidence="6 9" id="KW-1133">Transmembrane helix</keyword>
<dbReference type="GO" id="GO:0005886">
    <property type="term" value="C:plasma membrane"/>
    <property type="evidence" value="ECO:0007669"/>
    <property type="project" value="UniProtKB-SubCell"/>
</dbReference>
<dbReference type="AlphaFoldDB" id="A0A4P7KU70"/>
<dbReference type="Gene3D" id="1.10.3720.10">
    <property type="entry name" value="MetI-like"/>
    <property type="match status" value="1"/>
</dbReference>
<protein>
    <submittedName>
        <fullName evidence="11">Peptide transport system permease protein SapB</fullName>
    </submittedName>
</protein>
<dbReference type="GO" id="GO:0071916">
    <property type="term" value="F:dipeptide transmembrane transporter activity"/>
    <property type="evidence" value="ECO:0007669"/>
    <property type="project" value="TreeGrafter"/>
</dbReference>
<reference evidence="11 12" key="1">
    <citation type="submission" date="2019-03" db="EMBL/GenBank/DDBJ databases">
        <title>Long-read sequencing reveals hyperdense prophage content in a complex bacterial symbiont genome.</title>
        <authorList>
            <person name="Frost C.L."/>
            <person name="Siozios S."/>
            <person name="Nadal-Jimenez P."/>
            <person name="Brockhurst M.A."/>
            <person name="King K.C."/>
            <person name="Darby A.C."/>
            <person name="Hurst G.D.D."/>
        </authorList>
    </citation>
    <scope>NUCLEOTIDE SEQUENCE [LARGE SCALE GENOMIC DNA]</scope>
    <source>
        <strain evidence="11 12">FIN</strain>
    </source>
</reference>
<evidence type="ECO:0000256" key="4">
    <source>
        <dbReference type="ARBA" id="ARBA00022519"/>
    </source>
</evidence>
<evidence type="ECO:0000256" key="1">
    <source>
        <dbReference type="ARBA" id="ARBA00004429"/>
    </source>
</evidence>
<comment type="subcellular location">
    <subcellularLocation>
        <location evidence="1">Cell inner membrane</location>
        <topology evidence="1">Multi-pass membrane protein</topology>
    </subcellularLocation>
    <subcellularLocation>
        <location evidence="9">Cell membrane</location>
        <topology evidence="9">Multi-pass membrane protein</topology>
    </subcellularLocation>
</comment>
<organism evidence="11 12">
    <name type="scientific">Arsenophonus nasoniae</name>
    <name type="common">son-killer infecting Nasonia vitripennis</name>
    <dbReference type="NCBI Taxonomy" id="638"/>
    <lineage>
        <taxon>Bacteria</taxon>
        <taxon>Pseudomonadati</taxon>
        <taxon>Pseudomonadota</taxon>
        <taxon>Gammaproteobacteria</taxon>
        <taxon>Enterobacterales</taxon>
        <taxon>Morganellaceae</taxon>
        <taxon>Arsenophonus</taxon>
    </lineage>
</organism>
<dbReference type="PROSITE" id="PS50928">
    <property type="entry name" value="ABC_TM1"/>
    <property type="match status" value="1"/>
</dbReference>
<feature type="transmembrane region" description="Helical" evidence="9">
    <location>
        <begin position="115"/>
        <end position="137"/>
    </location>
</feature>
<evidence type="ECO:0000256" key="2">
    <source>
        <dbReference type="ARBA" id="ARBA00022448"/>
    </source>
</evidence>
<dbReference type="NCBIfam" id="NF011690">
    <property type="entry name" value="PRK15110.1"/>
    <property type="match status" value="1"/>
</dbReference>
<gene>
    <name evidence="11" type="primary">sapB</name>
    <name evidence="11" type="ORF">ArsFIN_21190</name>
</gene>
<accession>A0A4P7KU70</accession>
<keyword evidence="3" id="KW-1003">Cell membrane</keyword>
<dbReference type="SUPFAM" id="SSF161098">
    <property type="entry name" value="MetI-like"/>
    <property type="match status" value="1"/>
</dbReference>
<evidence type="ECO:0000313" key="12">
    <source>
        <dbReference type="Proteomes" id="UP000295134"/>
    </source>
</evidence>
<evidence type="ECO:0000256" key="8">
    <source>
        <dbReference type="ARBA" id="ARBA00024202"/>
    </source>
</evidence>
<keyword evidence="7 9" id="KW-0472">Membrane</keyword>
<feature type="domain" description="ABC transmembrane type-1" evidence="10">
    <location>
        <begin position="75"/>
        <end position="303"/>
    </location>
</feature>
<dbReference type="Pfam" id="PF00528">
    <property type="entry name" value="BPD_transp_1"/>
    <property type="match status" value="1"/>
</dbReference>
<feature type="transmembrane region" description="Helical" evidence="9">
    <location>
        <begin position="284"/>
        <end position="306"/>
    </location>
</feature>
<dbReference type="EMBL" id="CP038613">
    <property type="protein sequence ID" value="QBY43551.1"/>
    <property type="molecule type" value="Genomic_DNA"/>
</dbReference>
<dbReference type="InterPro" id="IPR000515">
    <property type="entry name" value="MetI-like"/>
</dbReference>
<dbReference type="PANTHER" id="PTHR43163:SF4">
    <property type="entry name" value="PUTRESCINE EXPORT SYSTEM PERMEASE PROTEIN SAPB"/>
    <property type="match status" value="1"/>
</dbReference>
<evidence type="ECO:0000256" key="3">
    <source>
        <dbReference type="ARBA" id="ARBA00022475"/>
    </source>
</evidence>
<feature type="transmembrane region" description="Helical" evidence="9">
    <location>
        <begin position="83"/>
        <end position="103"/>
    </location>
</feature>
<evidence type="ECO:0000256" key="6">
    <source>
        <dbReference type="ARBA" id="ARBA00022989"/>
    </source>
</evidence>
<dbReference type="CDD" id="cd06261">
    <property type="entry name" value="TM_PBP2"/>
    <property type="match status" value="1"/>
</dbReference>
<evidence type="ECO:0000256" key="9">
    <source>
        <dbReference type="RuleBase" id="RU363032"/>
    </source>
</evidence>
<comment type="similarity">
    <text evidence="8">Belongs to the binding-protein-dependent transport system permease family. OppBC subfamily.</text>
</comment>
<dbReference type="KEGG" id="ans:ArsFIN_21190"/>
<keyword evidence="5 9" id="KW-0812">Transmembrane</keyword>
<evidence type="ECO:0000256" key="7">
    <source>
        <dbReference type="ARBA" id="ARBA00023136"/>
    </source>
</evidence>
<evidence type="ECO:0000256" key="5">
    <source>
        <dbReference type="ARBA" id="ARBA00022692"/>
    </source>
</evidence>
<feature type="transmembrane region" description="Helical" evidence="9">
    <location>
        <begin position="176"/>
        <end position="196"/>
    </location>
</feature>
<sequence length="322" mass="36100">MVIIYALRRLLLLIITLFLLTLVSFSLNYFTADAPLSGLSLWDAYIFYLTSLLHWNFGFSSINGQPISDQLNATFPATMELCFLAFILALIIGIPTGIIAGVWRNKPIDYIIKIFTLIGFSMPIFVLALLFILLFSLKLGWFPVSGRINLLYDLEPVTGFALIDVWLSDSIYRSQMFINLLEHLILPVITLAIAPISEMIRLMKNSTEAVMGENYIKAAATRGLSRITIIKRHVLHNALPPIIPKLGLQFSTMITLAMITELVFNWPGLGRWLVTAIRQNDYSAISAGVMIIGTLVIFVNVISDILGAMMNPSKYKDGYVFR</sequence>
<evidence type="ECO:0000313" key="11">
    <source>
        <dbReference type="EMBL" id="QBY43551.1"/>
    </source>
</evidence>
<keyword evidence="2 9" id="KW-0813">Transport</keyword>
<evidence type="ECO:0000259" key="10">
    <source>
        <dbReference type="PROSITE" id="PS50928"/>
    </source>
</evidence>
<dbReference type="PANTHER" id="PTHR43163">
    <property type="entry name" value="DIPEPTIDE TRANSPORT SYSTEM PERMEASE PROTEIN DPPB-RELATED"/>
    <property type="match status" value="1"/>
</dbReference>
<proteinExistence type="inferred from homology"/>
<keyword evidence="4" id="KW-0997">Cell inner membrane</keyword>
<name>A0A4P7KU70_9GAMM</name>